<accession>A6DHW8</accession>
<evidence type="ECO:0000256" key="1">
    <source>
        <dbReference type="ARBA" id="ARBA00006484"/>
    </source>
</evidence>
<evidence type="ECO:0000313" key="4">
    <source>
        <dbReference type="Proteomes" id="UP000004947"/>
    </source>
</evidence>
<dbReference type="OrthoDB" id="9803333at2"/>
<proteinExistence type="inferred from homology"/>
<keyword evidence="2 3" id="KW-0560">Oxidoreductase</keyword>
<reference evidence="3 4" key="1">
    <citation type="journal article" date="2010" name="J. Bacteriol.">
        <title>Genome sequence of Lentisphaera araneosa HTCC2155T, the type species of the order Lentisphaerales in the phylum Lentisphaerae.</title>
        <authorList>
            <person name="Thrash J.C."/>
            <person name="Cho J.C."/>
            <person name="Vergin K.L."/>
            <person name="Morris R.M."/>
            <person name="Giovannoni S.J."/>
        </authorList>
    </citation>
    <scope>NUCLEOTIDE SEQUENCE [LARGE SCALE GENOMIC DNA]</scope>
    <source>
        <strain evidence="3 4">HTCC2155</strain>
    </source>
</reference>
<keyword evidence="4" id="KW-1185">Reference proteome</keyword>
<protein>
    <submittedName>
        <fullName evidence="3">3-ketoacyl-(Acyl-carrier-protein) reductase</fullName>
        <ecNumber evidence="3">1.1.1.100</ecNumber>
    </submittedName>
</protein>
<dbReference type="Proteomes" id="UP000004947">
    <property type="component" value="Unassembled WGS sequence"/>
</dbReference>
<sequence>MSEAAVVLVTGASRGLGRGIAIELAASGYSVAINYAGNQVAAEEAAELCRQAAPNDNQEFFPVRGDISCSESRSAMLKAVLDKFGRLDSLVNNAGIAPSVRADITEASEESFESLIKTNLMGPYFLTQEVANYWLKEKPEALKGGFRIVFVTSISSHTASISRGDYCISKAGLSMAVQLWAQRLADENIQVYELRPGIMKTDMTAGVTSKYDALIEDGLVPQKRWGTAKDLGLATRSLIDGDFPFSTGTVIDVDGGFQIRHL</sequence>
<dbReference type="RefSeq" id="WP_007277503.1">
    <property type="nucleotide sequence ID" value="NZ_ABCK01000004.1"/>
</dbReference>
<dbReference type="GO" id="GO:0004316">
    <property type="term" value="F:3-oxoacyl-[acyl-carrier-protein] reductase (NADPH) activity"/>
    <property type="evidence" value="ECO:0007669"/>
    <property type="project" value="UniProtKB-EC"/>
</dbReference>
<dbReference type="NCBIfam" id="NF009386">
    <property type="entry name" value="PRK12745.1"/>
    <property type="match status" value="1"/>
</dbReference>
<dbReference type="eggNOG" id="COG1028">
    <property type="taxonomic scope" value="Bacteria"/>
</dbReference>
<evidence type="ECO:0000256" key="2">
    <source>
        <dbReference type="ARBA" id="ARBA00023002"/>
    </source>
</evidence>
<comment type="caution">
    <text evidence="3">The sequence shown here is derived from an EMBL/GenBank/DDBJ whole genome shotgun (WGS) entry which is preliminary data.</text>
</comment>
<dbReference type="SUPFAM" id="SSF51735">
    <property type="entry name" value="NAD(P)-binding Rossmann-fold domains"/>
    <property type="match status" value="1"/>
</dbReference>
<dbReference type="EC" id="1.1.1.100" evidence="3"/>
<dbReference type="PRINTS" id="PR00081">
    <property type="entry name" value="GDHRDH"/>
</dbReference>
<gene>
    <name evidence="3" type="primary">fabG</name>
    <name evidence="3" type="ORF">LNTAR_08634</name>
</gene>
<dbReference type="EMBL" id="ABCK01000004">
    <property type="protein sequence ID" value="EDM28622.1"/>
    <property type="molecule type" value="Genomic_DNA"/>
</dbReference>
<dbReference type="InterPro" id="IPR036291">
    <property type="entry name" value="NAD(P)-bd_dom_sf"/>
</dbReference>
<dbReference type="Gene3D" id="3.40.50.720">
    <property type="entry name" value="NAD(P)-binding Rossmann-like Domain"/>
    <property type="match status" value="1"/>
</dbReference>
<name>A6DHW8_9BACT</name>
<comment type="similarity">
    <text evidence="1">Belongs to the short-chain dehydrogenases/reductases (SDR) family.</text>
</comment>
<dbReference type="PANTHER" id="PTHR43639">
    <property type="entry name" value="OXIDOREDUCTASE, SHORT-CHAIN DEHYDROGENASE/REDUCTASE FAMILY (AFU_ORTHOLOGUE AFUA_5G02870)"/>
    <property type="match status" value="1"/>
</dbReference>
<dbReference type="Pfam" id="PF00106">
    <property type="entry name" value="adh_short"/>
    <property type="match status" value="1"/>
</dbReference>
<organism evidence="3 4">
    <name type="scientific">Lentisphaera araneosa HTCC2155</name>
    <dbReference type="NCBI Taxonomy" id="313628"/>
    <lineage>
        <taxon>Bacteria</taxon>
        <taxon>Pseudomonadati</taxon>
        <taxon>Lentisphaerota</taxon>
        <taxon>Lentisphaeria</taxon>
        <taxon>Lentisphaerales</taxon>
        <taxon>Lentisphaeraceae</taxon>
        <taxon>Lentisphaera</taxon>
    </lineage>
</organism>
<dbReference type="InterPro" id="IPR002347">
    <property type="entry name" value="SDR_fam"/>
</dbReference>
<dbReference type="STRING" id="313628.LNTAR_08634"/>
<dbReference type="AlphaFoldDB" id="A6DHW8"/>
<dbReference type="PANTHER" id="PTHR43639:SF1">
    <property type="entry name" value="SHORT-CHAIN DEHYDROGENASE_REDUCTASE FAMILY PROTEIN"/>
    <property type="match status" value="1"/>
</dbReference>
<evidence type="ECO:0000313" key="3">
    <source>
        <dbReference type="EMBL" id="EDM28622.1"/>
    </source>
</evidence>